<comment type="caution">
    <text evidence="1">The sequence shown here is derived from an EMBL/GenBank/DDBJ whole genome shotgun (WGS) entry which is preliminary data.</text>
</comment>
<proteinExistence type="predicted"/>
<evidence type="ECO:0000313" key="2">
    <source>
        <dbReference type="Proteomes" id="UP001054945"/>
    </source>
</evidence>
<protein>
    <recommendedName>
        <fullName evidence="3">Secreted protein</fullName>
    </recommendedName>
</protein>
<gene>
    <name evidence="1" type="ORF">CEXT_31021</name>
</gene>
<name>A0AAV4SD36_CAEEX</name>
<reference evidence="1 2" key="1">
    <citation type="submission" date="2021-06" db="EMBL/GenBank/DDBJ databases">
        <title>Caerostris extrusa draft genome.</title>
        <authorList>
            <person name="Kono N."/>
            <person name="Arakawa K."/>
        </authorList>
    </citation>
    <scope>NUCLEOTIDE SEQUENCE [LARGE SCALE GENOMIC DNA]</scope>
</reference>
<keyword evidence="2" id="KW-1185">Reference proteome</keyword>
<sequence>MFYIRQLLVLTLQSFERSLSSVCHFGWNGNEKRHLRAITIAANVKKSHQSARNKRSKSRQVPRLITVHLSPQRCPFVCIAQAQGSTTR</sequence>
<evidence type="ECO:0008006" key="3">
    <source>
        <dbReference type="Google" id="ProtNLM"/>
    </source>
</evidence>
<dbReference type="Proteomes" id="UP001054945">
    <property type="component" value="Unassembled WGS sequence"/>
</dbReference>
<dbReference type="EMBL" id="BPLR01009323">
    <property type="protein sequence ID" value="GIY31086.1"/>
    <property type="molecule type" value="Genomic_DNA"/>
</dbReference>
<dbReference type="AlphaFoldDB" id="A0AAV4SD36"/>
<evidence type="ECO:0000313" key="1">
    <source>
        <dbReference type="EMBL" id="GIY31086.1"/>
    </source>
</evidence>
<accession>A0AAV4SD36</accession>
<organism evidence="1 2">
    <name type="scientific">Caerostris extrusa</name>
    <name type="common">Bark spider</name>
    <name type="synonym">Caerostris bankana</name>
    <dbReference type="NCBI Taxonomy" id="172846"/>
    <lineage>
        <taxon>Eukaryota</taxon>
        <taxon>Metazoa</taxon>
        <taxon>Ecdysozoa</taxon>
        <taxon>Arthropoda</taxon>
        <taxon>Chelicerata</taxon>
        <taxon>Arachnida</taxon>
        <taxon>Araneae</taxon>
        <taxon>Araneomorphae</taxon>
        <taxon>Entelegynae</taxon>
        <taxon>Araneoidea</taxon>
        <taxon>Araneidae</taxon>
        <taxon>Caerostris</taxon>
    </lineage>
</organism>